<gene>
    <name evidence="1" type="ORF">MNBD_GAMMA18-1431</name>
</gene>
<dbReference type="InterPro" id="IPR036513">
    <property type="entry name" value="STAS_dom_sf"/>
</dbReference>
<sequence>MLNINFDETNNIAILEPDAELSEADFTSAARVIDQYLGKSGKLNGIIIHVKTFPGWDSFTALVTHLKFIKDHHKRVSHLAFVTDSSIGLFAERVGSHFINAKVKNFDFNEFDKSVEWIMGDNNNH</sequence>
<dbReference type="Pfam" id="PF11964">
    <property type="entry name" value="SpoIIAA-like"/>
    <property type="match status" value="1"/>
</dbReference>
<reference evidence="1" key="1">
    <citation type="submission" date="2018-06" db="EMBL/GenBank/DDBJ databases">
        <authorList>
            <person name="Zhirakovskaya E."/>
        </authorList>
    </citation>
    <scope>NUCLEOTIDE SEQUENCE</scope>
</reference>
<evidence type="ECO:0000313" key="1">
    <source>
        <dbReference type="EMBL" id="VAW84070.1"/>
    </source>
</evidence>
<proteinExistence type="predicted"/>
<evidence type="ECO:0008006" key="2">
    <source>
        <dbReference type="Google" id="ProtNLM"/>
    </source>
</evidence>
<protein>
    <recommendedName>
        <fullName evidence="2">STAS/SEC14 domain-containing protein</fullName>
    </recommendedName>
</protein>
<accession>A0A3B0Z4U9</accession>
<dbReference type="SUPFAM" id="SSF52091">
    <property type="entry name" value="SpoIIaa-like"/>
    <property type="match status" value="1"/>
</dbReference>
<dbReference type="Gene3D" id="3.40.50.10600">
    <property type="entry name" value="SpoIIaa-like domains"/>
    <property type="match status" value="1"/>
</dbReference>
<dbReference type="AlphaFoldDB" id="A0A3B0Z4U9"/>
<dbReference type="InterPro" id="IPR038396">
    <property type="entry name" value="SpoIIAA-like_sf"/>
</dbReference>
<dbReference type="EMBL" id="UOFP01000024">
    <property type="protein sequence ID" value="VAW84070.1"/>
    <property type="molecule type" value="Genomic_DNA"/>
</dbReference>
<organism evidence="1">
    <name type="scientific">hydrothermal vent metagenome</name>
    <dbReference type="NCBI Taxonomy" id="652676"/>
    <lineage>
        <taxon>unclassified sequences</taxon>
        <taxon>metagenomes</taxon>
        <taxon>ecological metagenomes</taxon>
    </lineage>
</organism>
<name>A0A3B0Z4U9_9ZZZZ</name>
<dbReference type="InterPro" id="IPR021866">
    <property type="entry name" value="SpoIIAA-like"/>
</dbReference>